<comment type="function">
    <text evidence="4">NAD-dependent protein deacetylase which modulates the activities of several enzymes which are inactive in their acetylated form.</text>
</comment>
<feature type="binding site" evidence="4">
    <location>
        <position position="230"/>
    </location>
    <ligand>
        <name>NAD(+)</name>
        <dbReference type="ChEBI" id="CHEBI:57540"/>
    </ligand>
</feature>
<feature type="binding site" evidence="4">
    <location>
        <position position="212"/>
    </location>
    <ligand>
        <name>NAD(+)</name>
        <dbReference type="ChEBI" id="CHEBI:57540"/>
    </ligand>
</feature>
<gene>
    <name evidence="4" type="primary">cobB</name>
    <name evidence="7" type="ordered locus">Tpet_0430</name>
</gene>
<feature type="binding site" evidence="4">
    <location>
        <position position="98"/>
    </location>
    <ligand>
        <name>nicotinamide</name>
        <dbReference type="ChEBI" id="CHEBI:17154"/>
    </ligand>
</feature>
<feature type="active site" description="Proton acceptor" evidence="4 5">
    <location>
        <position position="114"/>
    </location>
</feature>
<feature type="binding site" evidence="4">
    <location>
        <position position="213"/>
    </location>
    <ligand>
        <name>NAD(+)</name>
        <dbReference type="ChEBI" id="CHEBI:57540"/>
    </ligand>
</feature>
<dbReference type="PANTHER" id="PTHR11085:SF4">
    <property type="entry name" value="NAD-DEPENDENT PROTEIN DEACYLASE"/>
    <property type="match status" value="1"/>
</dbReference>
<dbReference type="GO" id="GO:0070403">
    <property type="term" value="F:NAD+ binding"/>
    <property type="evidence" value="ECO:0007669"/>
    <property type="project" value="UniProtKB-UniRule"/>
</dbReference>
<sequence length="244" mass="27335">MKEFLDLLNESRLTVTLTGAGISTPSGIPDFRGPNGIYKKYSQNVFDIDFFYSHPEEFYQFAKEGIFPMLEAKPNLAHVLLAKLEEKGLIEAVITQNIDRLHQRAGSKKVIELHGNVEEYYCVRCEKKYTVEDVIEKLESLDVPRCDDCNGLIRPNIVFFGENLPQDALREAIELSSKASLMIVLGSSLVVYPAAELPLITVRSGGKLVIVNLGETPFDDIATLKYNMDVVEFARRVMEEGGIS</sequence>
<evidence type="ECO:0000256" key="4">
    <source>
        <dbReference type="HAMAP-Rule" id="MF_01968"/>
    </source>
</evidence>
<dbReference type="InterPro" id="IPR026590">
    <property type="entry name" value="Ssirtuin_cat_dom"/>
</dbReference>
<dbReference type="CDD" id="cd01413">
    <property type="entry name" value="SIR2_Af2"/>
    <property type="match status" value="1"/>
</dbReference>
<dbReference type="KEGG" id="tpt:Tpet_0430"/>
<dbReference type="InterPro" id="IPR029035">
    <property type="entry name" value="DHS-like_NAD/FAD-binding_dom"/>
</dbReference>
<dbReference type="NCBIfam" id="NF001752">
    <property type="entry name" value="PRK00481.1-1"/>
    <property type="match status" value="1"/>
</dbReference>
<keyword evidence="4 5" id="KW-0862">Zinc</keyword>
<feature type="domain" description="Deacetylase sirtuin-type" evidence="6">
    <location>
        <begin position="1"/>
        <end position="244"/>
    </location>
</feature>
<dbReference type="GO" id="GO:0008270">
    <property type="term" value="F:zinc ion binding"/>
    <property type="evidence" value="ECO:0007669"/>
    <property type="project" value="UniProtKB-UniRule"/>
</dbReference>
<dbReference type="RefSeq" id="WP_011943073.1">
    <property type="nucleotide sequence ID" value="NC_009486.1"/>
</dbReference>
<dbReference type="EMBL" id="CP000702">
    <property type="protein sequence ID" value="ABQ46454.1"/>
    <property type="molecule type" value="Genomic_DNA"/>
</dbReference>
<dbReference type="EC" id="2.3.1.286" evidence="4"/>
<comment type="similarity">
    <text evidence="4">Belongs to the sirtuin family. Class U subfamily.</text>
</comment>
<feature type="binding site" evidence="4 5">
    <location>
        <position position="146"/>
    </location>
    <ligand>
        <name>Zn(2+)</name>
        <dbReference type="ChEBI" id="CHEBI:29105"/>
    </ligand>
</feature>
<dbReference type="eggNOG" id="COG0846">
    <property type="taxonomic scope" value="Bacteria"/>
</dbReference>
<feature type="binding site" evidence="4">
    <location>
        <position position="24"/>
    </location>
    <ligand>
        <name>NAD(+)</name>
        <dbReference type="ChEBI" id="CHEBI:57540"/>
    </ligand>
</feature>
<feature type="binding site" evidence="4 5">
    <location>
        <position position="125"/>
    </location>
    <ligand>
        <name>Zn(2+)</name>
        <dbReference type="ChEBI" id="CHEBI:29105"/>
    </ligand>
</feature>
<feature type="binding site" evidence="4">
    <location>
        <position position="96"/>
    </location>
    <ligand>
        <name>NAD(+)</name>
        <dbReference type="ChEBI" id="CHEBI:57540"/>
    </ligand>
</feature>
<feature type="binding site" evidence="4">
    <location>
        <position position="188"/>
    </location>
    <ligand>
        <name>NAD(+)</name>
        <dbReference type="ChEBI" id="CHEBI:57540"/>
    </ligand>
</feature>
<reference evidence="8" key="1">
    <citation type="submission" date="2007-05" db="EMBL/GenBank/DDBJ databases">
        <title>Complete sequence of Thermotoga petrophila RKU-1.</title>
        <authorList>
            <consortium name="US DOE Joint Genome Institute"/>
            <person name="Copeland A."/>
            <person name="Lucas S."/>
            <person name="Lapidus A."/>
            <person name="Barry K."/>
            <person name="Glavina del Rio T."/>
            <person name="Dalin E."/>
            <person name="Tice H."/>
            <person name="Pitluck S."/>
            <person name="Sims D."/>
            <person name="Brettin T."/>
            <person name="Bruce D."/>
            <person name="Detter J.C."/>
            <person name="Han C."/>
            <person name="Tapia R."/>
            <person name="Schmutz J."/>
            <person name="Larimer F."/>
            <person name="Land M."/>
            <person name="Hauser L."/>
            <person name="Kyrpides N."/>
            <person name="Mikhailova N."/>
            <person name="Nelson K."/>
            <person name="Gogarten J.P."/>
            <person name="Noll K."/>
            <person name="Richardson P."/>
        </authorList>
    </citation>
    <scope>NUCLEOTIDE SEQUENCE [LARGE SCALE GENOMIC DNA]</scope>
    <source>
        <strain evidence="8">ATCC BAA-488 / DSM 13995 / JCM 10881 / RKU-1</strain>
    </source>
</reference>
<dbReference type="NCBIfam" id="NF010736">
    <property type="entry name" value="PRK14138.1"/>
    <property type="match status" value="1"/>
</dbReference>
<dbReference type="PANTHER" id="PTHR11085">
    <property type="entry name" value="NAD-DEPENDENT PROTEIN DEACYLASE SIRTUIN-5, MITOCHONDRIAL-RELATED"/>
    <property type="match status" value="1"/>
</dbReference>
<evidence type="ECO:0000313" key="7">
    <source>
        <dbReference type="EMBL" id="ABQ46454.1"/>
    </source>
</evidence>
<feature type="binding site" evidence="4">
    <location>
        <position position="214"/>
    </location>
    <ligand>
        <name>NAD(+)</name>
        <dbReference type="ChEBI" id="CHEBI:57540"/>
    </ligand>
</feature>
<comment type="catalytic activity">
    <reaction evidence="4">
        <text>N(6)-acetyl-L-lysyl-[protein] + NAD(+) + H2O = 2''-O-acetyl-ADP-D-ribose + nicotinamide + L-lysyl-[protein]</text>
        <dbReference type="Rhea" id="RHEA:43636"/>
        <dbReference type="Rhea" id="RHEA-COMP:9752"/>
        <dbReference type="Rhea" id="RHEA-COMP:10731"/>
        <dbReference type="ChEBI" id="CHEBI:15377"/>
        <dbReference type="ChEBI" id="CHEBI:17154"/>
        <dbReference type="ChEBI" id="CHEBI:29969"/>
        <dbReference type="ChEBI" id="CHEBI:57540"/>
        <dbReference type="ChEBI" id="CHEBI:61930"/>
        <dbReference type="ChEBI" id="CHEBI:83767"/>
        <dbReference type="EC" id="2.3.1.286"/>
    </reaction>
</comment>
<feature type="binding site" evidence="4">
    <location>
        <position position="187"/>
    </location>
    <ligand>
        <name>NAD(+)</name>
        <dbReference type="ChEBI" id="CHEBI:57540"/>
    </ligand>
</feature>
<dbReference type="InterPro" id="IPR003000">
    <property type="entry name" value="Sirtuin"/>
</dbReference>
<dbReference type="SUPFAM" id="SSF52467">
    <property type="entry name" value="DHS-like NAD/FAD-binding domain"/>
    <property type="match status" value="1"/>
</dbReference>
<comment type="subcellular location">
    <subcellularLocation>
        <location evidence="4">Cytoplasm</location>
    </subcellularLocation>
</comment>
<dbReference type="Pfam" id="PF02146">
    <property type="entry name" value="SIR2"/>
    <property type="match status" value="1"/>
</dbReference>
<evidence type="ECO:0000313" key="8">
    <source>
        <dbReference type="Proteomes" id="UP000006558"/>
    </source>
</evidence>
<feature type="binding site" evidence="4 5">
    <location>
        <position position="122"/>
    </location>
    <ligand>
        <name>Zn(2+)</name>
        <dbReference type="ChEBI" id="CHEBI:29105"/>
    </ligand>
</feature>
<dbReference type="AlphaFoldDB" id="A5IJT1"/>
<feature type="binding site" evidence="4">
    <location>
        <position position="32"/>
    </location>
    <ligand>
        <name>NAD(+)</name>
        <dbReference type="ChEBI" id="CHEBI:57540"/>
    </ligand>
</feature>
<evidence type="ECO:0000256" key="5">
    <source>
        <dbReference type="PROSITE-ProRule" id="PRU00236"/>
    </source>
</evidence>
<dbReference type="GO" id="GO:0017136">
    <property type="term" value="F:histone deacetylase activity, NAD-dependent"/>
    <property type="evidence" value="ECO:0007669"/>
    <property type="project" value="TreeGrafter"/>
</dbReference>
<protein>
    <recommendedName>
        <fullName evidence="4">NAD-dependent protein deacetylase</fullName>
        <ecNumber evidence="4">2.3.1.286</ecNumber>
    </recommendedName>
    <alternativeName>
        <fullName evidence="4">Regulatory protein SIR2 homolog</fullName>
    </alternativeName>
</protein>
<proteinExistence type="inferred from homology"/>
<evidence type="ECO:0000256" key="1">
    <source>
        <dbReference type="ARBA" id="ARBA00022490"/>
    </source>
</evidence>
<comment type="cofactor">
    <cofactor evidence="4">
        <name>Zn(2+)</name>
        <dbReference type="ChEBI" id="CHEBI:29105"/>
    </cofactor>
    <text evidence="4">Binds 1 zinc ion per subunit.</text>
</comment>
<keyword evidence="2 4" id="KW-0808">Transferase</keyword>
<dbReference type="PROSITE" id="PS50305">
    <property type="entry name" value="SIRTUIN"/>
    <property type="match status" value="1"/>
</dbReference>
<keyword evidence="1 4" id="KW-0963">Cytoplasm</keyword>
<feature type="binding site" evidence="4">
    <location>
        <position position="31"/>
    </location>
    <ligand>
        <name>NAD(+)</name>
        <dbReference type="ChEBI" id="CHEBI:57540"/>
    </ligand>
</feature>
<dbReference type="Gene3D" id="3.40.50.1220">
    <property type="entry name" value="TPP-binding domain"/>
    <property type="match status" value="1"/>
</dbReference>
<evidence type="ECO:0000256" key="2">
    <source>
        <dbReference type="ARBA" id="ARBA00022679"/>
    </source>
</evidence>
<name>A5IJT1_THEP1</name>
<dbReference type="InterPro" id="IPR026591">
    <property type="entry name" value="Sirtuin_cat_small_dom_sf"/>
</dbReference>
<feature type="binding site" evidence="4">
    <location>
        <position position="99"/>
    </location>
    <ligand>
        <name>NAD(+)</name>
        <dbReference type="ChEBI" id="CHEBI:57540"/>
    </ligand>
</feature>
<evidence type="ECO:0000259" key="6">
    <source>
        <dbReference type="PROSITE" id="PS50305"/>
    </source>
</evidence>
<dbReference type="Proteomes" id="UP000006558">
    <property type="component" value="Chromosome"/>
</dbReference>
<feature type="binding site" evidence="4">
    <location>
        <position position="20"/>
    </location>
    <ligand>
        <name>NAD(+)</name>
        <dbReference type="ChEBI" id="CHEBI:57540"/>
    </ligand>
</feature>
<dbReference type="NCBIfam" id="NF001753">
    <property type="entry name" value="PRK00481.1-3"/>
    <property type="match status" value="1"/>
</dbReference>
<dbReference type="Gene3D" id="3.30.1600.10">
    <property type="entry name" value="SIR2/SIRT2 'Small Domain"/>
    <property type="match status" value="1"/>
</dbReference>
<keyword evidence="4 5" id="KW-0479">Metal-binding</keyword>
<dbReference type="GO" id="GO:0005737">
    <property type="term" value="C:cytoplasm"/>
    <property type="evidence" value="ECO:0007669"/>
    <property type="project" value="UniProtKB-SubCell"/>
</dbReference>
<feature type="binding site" evidence="4">
    <location>
        <position position="114"/>
    </location>
    <ligand>
        <name>NAD(+)</name>
        <dbReference type="ChEBI" id="CHEBI:57540"/>
    </ligand>
</feature>
<feature type="binding site" evidence="4 5">
    <location>
        <position position="149"/>
    </location>
    <ligand>
        <name>Zn(2+)</name>
        <dbReference type="ChEBI" id="CHEBI:29105"/>
    </ligand>
</feature>
<dbReference type="InterPro" id="IPR028628">
    <property type="entry name" value="Sirtuin_class_U"/>
</dbReference>
<feature type="binding site" evidence="4">
    <location>
        <position position="31"/>
    </location>
    <ligand>
        <name>nicotinamide</name>
        <dbReference type="ChEBI" id="CHEBI:17154"/>
    </ligand>
</feature>
<evidence type="ECO:0000256" key="3">
    <source>
        <dbReference type="ARBA" id="ARBA00023027"/>
    </source>
</evidence>
<feature type="binding site" evidence="4">
    <location>
        <position position="99"/>
    </location>
    <ligand>
        <name>nicotinamide</name>
        <dbReference type="ChEBI" id="CHEBI:17154"/>
    </ligand>
</feature>
<keyword evidence="3 4" id="KW-0520">NAD</keyword>
<feature type="binding site" evidence="4">
    <location>
        <position position="98"/>
    </location>
    <ligand>
        <name>NAD(+)</name>
        <dbReference type="ChEBI" id="CHEBI:57540"/>
    </ligand>
</feature>
<reference evidence="7 8" key="2">
    <citation type="journal article" date="2009" name="Proc. Natl. Acad. Sci. U.S.A.">
        <title>On the chimeric nature, thermophilic origin, and phylogenetic placement of the Thermotogales.</title>
        <authorList>
            <person name="Zhaxybayeva O."/>
            <person name="Swithers K.S."/>
            <person name="Lapierre P."/>
            <person name="Fournier G.P."/>
            <person name="Bickhart D.M."/>
            <person name="DeBoy R.T."/>
            <person name="Nelson K.E."/>
            <person name="Nesbo C.L."/>
            <person name="Doolittle W.F."/>
            <person name="Gogarten J.P."/>
            <person name="Noll K.M."/>
        </authorList>
    </citation>
    <scope>NUCLEOTIDE SEQUENCE [LARGE SCALE GENOMIC DNA]</scope>
    <source>
        <strain evidence="8">ATCC BAA-488 / DSM 13995 / JCM 10881 / RKU-1</strain>
    </source>
</reference>
<feature type="binding site" evidence="4">
    <location>
        <position position="229"/>
    </location>
    <ligand>
        <name>NAD(+)</name>
        <dbReference type="ChEBI" id="CHEBI:57540"/>
    </ligand>
</feature>
<organism evidence="7 8">
    <name type="scientific">Thermotoga petrophila (strain ATCC BAA-488 / DSM 13995 / JCM 10881 / RKU-1)</name>
    <dbReference type="NCBI Taxonomy" id="390874"/>
    <lineage>
        <taxon>Bacteria</taxon>
        <taxon>Thermotogati</taxon>
        <taxon>Thermotogota</taxon>
        <taxon>Thermotogae</taxon>
        <taxon>Thermotogales</taxon>
        <taxon>Thermotogaceae</taxon>
        <taxon>Thermotoga</taxon>
    </lineage>
</organism>
<dbReference type="HOGENOM" id="CLU_023643_3_0_0"/>
<dbReference type="HAMAP" id="MF_01968">
    <property type="entry name" value="Sirtuin_ClassU"/>
    <property type="match status" value="1"/>
</dbReference>
<dbReference type="InterPro" id="IPR050134">
    <property type="entry name" value="NAD-dep_sirtuin_deacylases"/>
</dbReference>
<accession>A5IJT1</accession>
<dbReference type="STRING" id="390874.Tpet_0430"/>